<accession>A0A495Y1B6</accession>
<dbReference type="Proteomes" id="UP000590811">
    <property type="component" value="Unassembled WGS sequence"/>
</dbReference>
<protein>
    <recommendedName>
        <fullName evidence="2">AMIN-like domain-containing protein</fullName>
    </recommendedName>
</protein>
<dbReference type="Proteomes" id="UP000278440">
    <property type="component" value="Unassembled WGS sequence"/>
</dbReference>
<evidence type="ECO:0000259" key="2">
    <source>
        <dbReference type="Pfam" id="PF24837"/>
    </source>
</evidence>
<dbReference type="EMBL" id="JACHVT010000002">
    <property type="protein sequence ID" value="MBB2985946.1"/>
    <property type="molecule type" value="Genomic_DNA"/>
</dbReference>
<feature type="signal peptide" evidence="1">
    <location>
        <begin position="1"/>
        <end position="40"/>
    </location>
</feature>
<evidence type="ECO:0000256" key="1">
    <source>
        <dbReference type="SAM" id="SignalP"/>
    </source>
</evidence>
<dbReference type="AlphaFoldDB" id="A0A495Y1B6"/>
<name>A0A495Y1B6_9MICO</name>
<evidence type="ECO:0000313" key="5">
    <source>
        <dbReference type="Proteomes" id="UP000278440"/>
    </source>
</evidence>
<evidence type="ECO:0000313" key="3">
    <source>
        <dbReference type="EMBL" id="MBB2985946.1"/>
    </source>
</evidence>
<reference evidence="3 6" key="2">
    <citation type="submission" date="2020-08" db="EMBL/GenBank/DDBJ databases">
        <title>Genomic Encyclopedia of Type Strains, Phase IV (KMG-V): Genome sequencing to study the core and pangenomes of soil and plant-associated prokaryotes.</title>
        <authorList>
            <person name="Whitman W."/>
        </authorList>
    </citation>
    <scope>NUCLEOTIDE SEQUENCE [LARGE SCALE GENOMIC DNA]</scope>
    <source>
        <strain evidence="3 6">B3ACCR2</strain>
    </source>
</reference>
<gene>
    <name evidence="4" type="ORF">DFJ68_2155</name>
    <name evidence="3" type="ORF">FHW14_001095</name>
</gene>
<reference evidence="4 5" key="1">
    <citation type="submission" date="2018-10" db="EMBL/GenBank/DDBJ databases">
        <title>Sequencing the genomes of 1000 actinobacteria strains.</title>
        <authorList>
            <person name="Klenk H.-P."/>
        </authorList>
    </citation>
    <scope>NUCLEOTIDE SEQUENCE [LARGE SCALE GENOMIC DNA]</scope>
    <source>
        <strain evidence="4 5">DSM 44267</strain>
    </source>
</reference>
<dbReference type="RefSeq" id="WP_245963592.1">
    <property type="nucleotide sequence ID" value="NZ_JACHVT010000002.1"/>
</dbReference>
<sequence length="212" mass="21926">MSDTTAHTRAATRGRRAGRSRRTAVVASLALLAPLVPALAGTGSSVASQAATTSAAAASTAGQRAPYCGLVWGSDPERTGPGLMWTGRVSGLRAGQHPCWDRLVVDVAPGAGALGYDVRYVDQVVGPSGLPVAVSGGARLQVTVNAPATSAVPASTLTWSGWRTFRQARFVSSFEGYTDIGLGVRARLPMRAFVLTDADGGRRLVIDVAHAW</sequence>
<dbReference type="Pfam" id="PF24837">
    <property type="entry name" value="AMIN-like"/>
    <property type="match status" value="1"/>
</dbReference>
<organism evidence="4 5">
    <name type="scientific">Terracoccus luteus</name>
    <dbReference type="NCBI Taxonomy" id="53356"/>
    <lineage>
        <taxon>Bacteria</taxon>
        <taxon>Bacillati</taxon>
        <taxon>Actinomycetota</taxon>
        <taxon>Actinomycetes</taxon>
        <taxon>Micrococcales</taxon>
        <taxon>Intrasporangiaceae</taxon>
        <taxon>Terracoccus</taxon>
    </lineage>
</organism>
<dbReference type="EMBL" id="RBXT01000001">
    <property type="protein sequence ID" value="RKT78706.1"/>
    <property type="molecule type" value="Genomic_DNA"/>
</dbReference>
<dbReference type="InterPro" id="IPR056303">
    <property type="entry name" value="AMIN-like"/>
</dbReference>
<evidence type="ECO:0000313" key="6">
    <source>
        <dbReference type="Proteomes" id="UP000590811"/>
    </source>
</evidence>
<keyword evidence="1" id="KW-0732">Signal</keyword>
<feature type="chain" id="PRO_5044088881" description="AMIN-like domain-containing protein" evidence="1">
    <location>
        <begin position="41"/>
        <end position="212"/>
    </location>
</feature>
<proteinExistence type="predicted"/>
<evidence type="ECO:0000313" key="4">
    <source>
        <dbReference type="EMBL" id="RKT78706.1"/>
    </source>
</evidence>
<keyword evidence="5" id="KW-1185">Reference proteome</keyword>
<comment type="caution">
    <text evidence="4">The sequence shown here is derived from an EMBL/GenBank/DDBJ whole genome shotgun (WGS) entry which is preliminary data.</text>
</comment>
<feature type="domain" description="AMIN-like" evidence="2">
    <location>
        <begin position="89"/>
        <end position="210"/>
    </location>
</feature>